<proteinExistence type="predicted"/>
<organism evidence="2 3">
    <name type="scientific">Psilocybe cf. subviscida</name>
    <dbReference type="NCBI Taxonomy" id="2480587"/>
    <lineage>
        <taxon>Eukaryota</taxon>
        <taxon>Fungi</taxon>
        <taxon>Dikarya</taxon>
        <taxon>Basidiomycota</taxon>
        <taxon>Agaricomycotina</taxon>
        <taxon>Agaricomycetes</taxon>
        <taxon>Agaricomycetidae</taxon>
        <taxon>Agaricales</taxon>
        <taxon>Agaricineae</taxon>
        <taxon>Strophariaceae</taxon>
        <taxon>Psilocybe</taxon>
    </lineage>
</organism>
<accession>A0A8H5F230</accession>
<feature type="compositionally biased region" description="Polar residues" evidence="1">
    <location>
        <begin position="1"/>
        <end position="10"/>
    </location>
</feature>
<name>A0A8H5F230_9AGAR</name>
<reference evidence="2 3" key="1">
    <citation type="journal article" date="2020" name="ISME J.">
        <title>Uncovering the hidden diversity of litter-decomposition mechanisms in mushroom-forming fungi.</title>
        <authorList>
            <person name="Floudas D."/>
            <person name="Bentzer J."/>
            <person name="Ahren D."/>
            <person name="Johansson T."/>
            <person name="Persson P."/>
            <person name="Tunlid A."/>
        </authorList>
    </citation>
    <scope>NUCLEOTIDE SEQUENCE [LARGE SCALE GENOMIC DNA]</scope>
    <source>
        <strain evidence="2 3">CBS 101986</strain>
    </source>
</reference>
<dbReference type="AlphaFoldDB" id="A0A8H5F230"/>
<protein>
    <submittedName>
        <fullName evidence="2">Uncharacterized protein</fullName>
    </submittedName>
</protein>
<evidence type="ECO:0000313" key="2">
    <source>
        <dbReference type="EMBL" id="KAF5320819.1"/>
    </source>
</evidence>
<evidence type="ECO:0000256" key="1">
    <source>
        <dbReference type="SAM" id="MobiDB-lite"/>
    </source>
</evidence>
<feature type="compositionally biased region" description="Acidic residues" evidence="1">
    <location>
        <begin position="31"/>
        <end position="40"/>
    </location>
</feature>
<evidence type="ECO:0000313" key="3">
    <source>
        <dbReference type="Proteomes" id="UP000567179"/>
    </source>
</evidence>
<sequence length="96" mass="10630">MRSITKSWQRTKAAVLPSPQTKTFSTADPDLPPDDSDSIENADLNGPVIRGHDYTNAEFIEIDKEYNDPVLAGLRKVNVISLTILTRTRDLGWGSS</sequence>
<comment type="caution">
    <text evidence="2">The sequence shown here is derived from an EMBL/GenBank/DDBJ whole genome shotgun (WGS) entry which is preliminary data.</text>
</comment>
<feature type="region of interest" description="Disordered" evidence="1">
    <location>
        <begin position="1"/>
        <end position="47"/>
    </location>
</feature>
<keyword evidence="3" id="KW-1185">Reference proteome</keyword>
<gene>
    <name evidence="2" type="ORF">D9619_002238</name>
</gene>
<dbReference type="EMBL" id="JAACJJ010000028">
    <property type="protein sequence ID" value="KAF5320819.1"/>
    <property type="molecule type" value="Genomic_DNA"/>
</dbReference>
<dbReference type="Proteomes" id="UP000567179">
    <property type="component" value="Unassembled WGS sequence"/>
</dbReference>